<name>A0A4D6EIW9_9VIRU</name>
<dbReference type="InterPro" id="IPR036770">
    <property type="entry name" value="Ankyrin_rpt-contain_sf"/>
</dbReference>
<feature type="region of interest" description="Disordered" evidence="1">
    <location>
        <begin position="691"/>
        <end position="727"/>
    </location>
</feature>
<dbReference type="Gene3D" id="1.25.40.20">
    <property type="entry name" value="Ankyrin repeat-containing domain"/>
    <property type="match status" value="1"/>
</dbReference>
<reference evidence="2" key="1">
    <citation type="journal article" date="2019" name="Front. Microbiol.">
        <title>Pandoravirus Celtis Illustrates the Microevolution Processes at Work in the Giant Pandoraviridae Genomes.</title>
        <authorList>
            <person name="Legendre M."/>
            <person name="Alempic J.M."/>
            <person name="Philippe N."/>
            <person name="Lartigue A."/>
            <person name="Jeudy S."/>
            <person name="Poirot O."/>
            <person name="Ta N.T."/>
            <person name="Nin S."/>
            <person name="Coute Y."/>
            <person name="Abergel C."/>
            <person name="Claverie J.M."/>
        </authorList>
    </citation>
    <scope>NUCLEOTIDE SEQUENCE</scope>
</reference>
<protein>
    <recommendedName>
        <fullName evidence="4">Ankyrin repeat domain containing protein</fullName>
    </recommendedName>
</protein>
<evidence type="ECO:0000313" key="3">
    <source>
        <dbReference type="Proteomes" id="UP001237152"/>
    </source>
</evidence>
<gene>
    <name evidence="2" type="ORF">pclt_cds_1074</name>
</gene>
<evidence type="ECO:0000256" key="1">
    <source>
        <dbReference type="SAM" id="MobiDB-lite"/>
    </source>
</evidence>
<dbReference type="Proteomes" id="UP001237152">
    <property type="component" value="Segment"/>
</dbReference>
<evidence type="ECO:0008006" key="4">
    <source>
        <dbReference type="Google" id="ProtNLM"/>
    </source>
</evidence>
<evidence type="ECO:0000313" key="2">
    <source>
        <dbReference type="EMBL" id="QBZ81657.1"/>
    </source>
</evidence>
<dbReference type="EMBL" id="MK174290">
    <property type="protein sequence ID" value="QBZ81657.1"/>
    <property type="molecule type" value="Genomic_DNA"/>
</dbReference>
<accession>A0A4D6EIW9</accession>
<sequence>MDLHERGTPLTDAGPLSLADMPTEIIALLLSWLPPATVGACLAASRTFWVLGEAALARQALARTVDGAGGTCPCVALAGKPLDNHAHPPGPQWATRTADMASAGARSVQPPLGHARTCLPSALVSAAASGRLDLVHALYARAALLWYGDARCACCVDFRPQSMPSQRQQRHCTTCADFLDWIFCRGAHNASLGDPFMAALVGRHPHAAVWIAAAGGLPNRVAQDVVDVTCAYARGVTTGADDGATCGTKGDGGDDDVEWDKDSDERLLVALWCAWPKAAAIAMRQVVRDGDADARESVARLWRHARRGDRWRASGSDCEAMVNAAAMSTRPDDALSWVWRHLPEIFLDRPGAHRHMAKAAALAGRVDIAIEAAHAFRVYAGTVLFDRTLAMATAGLGVYVPGYADVADNSDGLVDNADGHNVLLDDDNVDGHQVAPCAIVSGAVRSGRADAIDMAMTLWRRCRVCAARGGFACNNFGWEYNGRLRAPGLDAGIVHVVAHYPHVWPTDRALDAILYAGRVDLLDRIGVLLRPESARLERWIESAARNSHMDALRWLLTERVEKGQFSGRAVDLAPALVVAAGVGRLDMVVLLWPHVSQQKAMRVAEDVTNAAAKSKHADILAWLVDNVTPAPTHALWTAVAEHADLDLLAILVARAKYPTSSHASIAVAHGHVACASLLLKLSAAPLAEGASADECDRPSGLAPSRAPKRHRANNNTHGPASARRPTMSPSYVADALARGHIDAVDWAAAGPFRIPWSDVSVGAALNRAHDGSCFDAIMRWATQSSLARAELSSRLAPDLGVWTAATLASNDPVRIARLLARCPWQAWGVAATTVARTLCACPVAMWRTLDARRVIDFDPECFANAIAASGRVDLLAWMTDERRPGERPPPFGVTHAVTAYNNGHMGATAWILGRLDKVAVADFVARIGDHALHASTRAQILLPLLPRT</sequence>
<proteinExistence type="predicted"/>
<organism evidence="2 3">
    <name type="scientific">Pandoravirus celtis</name>
    <dbReference type="NCBI Taxonomy" id="2568002"/>
    <lineage>
        <taxon>Viruses</taxon>
        <taxon>Pandoravirus</taxon>
    </lineage>
</organism>